<organism evidence="2 3">
    <name type="scientific">candidate division KSB3 bacterium</name>
    <dbReference type="NCBI Taxonomy" id="2044937"/>
    <lineage>
        <taxon>Bacteria</taxon>
        <taxon>candidate division KSB3</taxon>
    </lineage>
</organism>
<proteinExistence type="predicted"/>
<name>A0A2G6EAI3_9BACT</name>
<feature type="compositionally biased region" description="Polar residues" evidence="1">
    <location>
        <begin position="131"/>
        <end position="140"/>
    </location>
</feature>
<comment type="caution">
    <text evidence="2">The sequence shown here is derived from an EMBL/GenBank/DDBJ whole genome shotgun (WGS) entry which is preliminary data.</text>
</comment>
<feature type="region of interest" description="Disordered" evidence="1">
    <location>
        <begin position="127"/>
        <end position="150"/>
    </location>
</feature>
<accession>A0A2G6EAI3</accession>
<reference evidence="2 3" key="1">
    <citation type="submission" date="2017-10" db="EMBL/GenBank/DDBJ databases">
        <title>Novel microbial diversity and functional potential in the marine mammal oral microbiome.</title>
        <authorList>
            <person name="Dudek N.K."/>
            <person name="Sun C.L."/>
            <person name="Burstein D."/>
            <person name="Kantor R.S."/>
            <person name="Aliaga Goltsman D.S."/>
            <person name="Bik E.M."/>
            <person name="Thomas B.C."/>
            <person name="Banfield J.F."/>
            <person name="Relman D.A."/>
        </authorList>
    </citation>
    <scope>NUCLEOTIDE SEQUENCE [LARGE SCALE GENOMIC DNA]</scope>
    <source>
        <strain evidence="2">DOLZORAL124_49_17</strain>
    </source>
</reference>
<evidence type="ECO:0000313" key="3">
    <source>
        <dbReference type="Proteomes" id="UP000229740"/>
    </source>
</evidence>
<dbReference type="Proteomes" id="UP000229740">
    <property type="component" value="Unassembled WGS sequence"/>
</dbReference>
<evidence type="ECO:0000256" key="1">
    <source>
        <dbReference type="SAM" id="MobiDB-lite"/>
    </source>
</evidence>
<sequence length="411" mass="45900">MKRYVMIALAGVCVFGFFGLSEAALDWQIRWNDTESPQVAKVYIFNPESTDQSFSLEIGDVAKTSNTGPYAPYLIIGQDVSLRLEPGERKIFDIIVYQDIDPDGIYAVRDAVPHSLSPQAYQILLSGRPASDNSRQSQYPIDSRGISPVPRYGQEESEYNYRHERGYWKLILVDHDHVAEQLIRTGNRTGGGHRSIQQAILFYTQGSVALSQEAEEVFYTAFPEIDRSVPQPQFASCTCYVTLSLPAAASVPSVMTGAVLGPRDQGLTTVVAADDIAYNAPGSTKKKLLHVFLMKKMGVPYESSEYVRFIRQDSQIERMIRIGKAESYSNCAIQDVIWYMNKEVTALTEGQLLWKRVGKTDSKQRTGHACFGAQTAKFAELGAKPQNWKNVALLLGMVVPFGLIFQRKGRK</sequence>
<dbReference type="EMBL" id="PDPS01000020">
    <property type="protein sequence ID" value="PID59103.1"/>
    <property type="molecule type" value="Genomic_DNA"/>
</dbReference>
<protein>
    <submittedName>
        <fullName evidence="2">Uncharacterized protein</fullName>
    </submittedName>
</protein>
<gene>
    <name evidence="2" type="ORF">CSB45_01470</name>
</gene>
<dbReference type="AlphaFoldDB" id="A0A2G6EAI3"/>
<evidence type="ECO:0000313" key="2">
    <source>
        <dbReference type="EMBL" id="PID59103.1"/>
    </source>
</evidence>